<comment type="function">
    <text evidence="1">Negative regulator of clpC, clpB and clpP transcription by binding directly and specifically to their promoter region.</text>
</comment>
<dbReference type="Gene3D" id="3.30.56.130">
    <property type="entry name" value="Transcriptional regulator CtsR, winged HTH domain"/>
    <property type="match status" value="1"/>
</dbReference>
<dbReference type="EMBL" id="AP009484">
    <property type="protein sequence ID" value="BAH18596.1"/>
    <property type="molecule type" value="Genomic_DNA"/>
</dbReference>
<accession>B9E8S8</accession>
<evidence type="ECO:0000256" key="6">
    <source>
        <dbReference type="ARBA" id="ARBA00023016"/>
    </source>
</evidence>
<keyword evidence="7 9" id="KW-0238">DNA-binding</keyword>
<keyword evidence="5 9" id="KW-0805">Transcription regulation</keyword>
<reference evidence="12 13" key="1">
    <citation type="journal article" date="2009" name="J. Bacteriol.">
        <title>Complete genome sequence of Macrococcus caseolyticus strain JCSCS5402, reflecting the ancestral genome of the human-pathogenic staphylococci.</title>
        <authorList>
            <person name="Baba T."/>
            <person name="Kuwahara-Arai K."/>
            <person name="Uchiyama I."/>
            <person name="Takeuchi F."/>
            <person name="Ito T."/>
            <person name="Hiramatsu K."/>
        </authorList>
    </citation>
    <scope>NUCLEOTIDE SEQUENCE [LARGE SCALE GENOMIC DNA]</scope>
    <source>
        <strain evidence="12 13">JCSC5402</strain>
    </source>
</reference>
<evidence type="ECO:0000256" key="4">
    <source>
        <dbReference type="ARBA" id="ARBA00022491"/>
    </source>
</evidence>
<dbReference type="PIRSF" id="PIRSF010607">
    <property type="entry name" value="Txn_repr_CtsR"/>
    <property type="match status" value="1"/>
</dbReference>
<evidence type="ECO:0000256" key="3">
    <source>
        <dbReference type="ARBA" id="ARBA00014129"/>
    </source>
</evidence>
<sequence>MGDVMHNMSDIIEQYLKQLLEEATDDVVEIKRAHIAEKFDCAPSQLNYVIKTRFTNEHGYQIESKRGGGGYIRITKIESNDKSAFLNHLKKLTGKQVSQQDAERIIAGLYDNELITLREKKLIMSAIHRDTLMMEVPYRDYIRANILQNVLAIIQYN</sequence>
<evidence type="ECO:0000256" key="2">
    <source>
        <dbReference type="ARBA" id="ARBA00010189"/>
    </source>
</evidence>
<evidence type="ECO:0000256" key="9">
    <source>
        <dbReference type="PIRNR" id="PIRNR010607"/>
    </source>
</evidence>
<evidence type="ECO:0000259" key="11">
    <source>
        <dbReference type="Pfam" id="PF17727"/>
    </source>
</evidence>
<feature type="domain" description="CtsR N-terminal HTH" evidence="10">
    <location>
        <begin position="7"/>
        <end position="78"/>
    </location>
</feature>
<dbReference type="InterPro" id="IPR041473">
    <property type="entry name" value="CtsR_C"/>
</dbReference>
<dbReference type="InterPro" id="IPR041902">
    <property type="entry name" value="CtsR_N_sf"/>
</dbReference>
<evidence type="ECO:0000259" key="10">
    <source>
        <dbReference type="Pfam" id="PF05848"/>
    </source>
</evidence>
<dbReference type="KEGG" id="mcl:MCCL_1889"/>
<dbReference type="InterPro" id="IPR008463">
    <property type="entry name" value="CtsR"/>
</dbReference>
<dbReference type="STRING" id="458233.MCCL_1889"/>
<dbReference type="Gene3D" id="1.10.1200.150">
    <property type="entry name" value="Transcriptional regulator CtsR, C-terminal domain"/>
    <property type="match status" value="1"/>
</dbReference>
<dbReference type="eggNOG" id="COG4463">
    <property type="taxonomic scope" value="Bacteria"/>
</dbReference>
<name>B9E8S8_MACCJ</name>
<evidence type="ECO:0000256" key="5">
    <source>
        <dbReference type="ARBA" id="ARBA00023015"/>
    </source>
</evidence>
<dbReference type="GO" id="GO:0006355">
    <property type="term" value="P:regulation of DNA-templated transcription"/>
    <property type="evidence" value="ECO:0007669"/>
    <property type="project" value="UniProtKB-UniRule"/>
</dbReference>
<organism evidence="12 13">
    <name type="scientific">Macrococcus caseolyticus (strain JCSC5402)</name>
    <name type="common">Macrococcoides caseolyticum</name>
    <dbReference type="NCBI Taxonomy" id="458233"/>
    <lineage>
        <taxon>Bacteria</taxon>
        <taxon>Bacillati</taxon>
        <taxon>Bacillota</taxon>
        <taxon>Bacilli</taxon>
        <taxon>Bacillales</taxon>
        <taxon>Staphylococcaceae</taxon>
        <taxon>Macrococcoides</taxon>
    </lineage>
</organism>
<dbReference type="Pfam" id="PF17727">
    <property type="entry name" value="CtsR_C"/>
    <property type="match status" value="1"/>
</dbReference>
<dbReference type="Proteomes" id="UP000001383">
    <property type="component" value="Chromosome"/>
</dbReference>
<evidence type="ECO:0000256" key="1">
    <source>
        <dbReference type="ARBA" id="ARBA00002097"/>
    </source>
</evidence>
<dbReference type="AlphaFoldDB" id="B9E8S8"/>
<dbReference type="FunFam" id="3.30.56.130:FF:000001">
    <property type="entry name" value="Transcriptional regulator CtsR"/>
    <property type="match status" value="1"/>
</dbReference>
<dbReference type="InterPro" id="IPR040465">
    <property type="entry name" value="CtsR_N"/>
</dbReference>
<evidence type="ECO:0000313" key="13">
    <source>
        <dbReference type="Proteomes" id="UP000001383"/>
    </source>
</evidence>
<keyword evidence="6" id="KW-0346">Stress response</keyword>
<comment type="similarity">
    <text evidence="2 9">Belongs to the CtsR family.</text>
</comment>
<keyword evidence="4 9" id="KW-0678">Repressor</keyword>
<proteinExistence type="inferred from homology"/>
<gene>
    <name evidence="12" type="primary">ctsR</name>
    <name evidence="12" type="ordered locus">MCCL_1889</name>
</gene>
<keyword evidence="8 9" id="KW-0804">Transcription</keyword>
<dbReference type="InterPro" id="IPR041908">
    <property type="entry name" value="CtsR_C_sf"/>
</dbReference>
<dbReference type="HOGENOM" id="CLU_118139_0_0_9"/>
<dbReference type="Pfam" id="PF05848">
    <property type="entry name" value="CtsR"/>
    <property type="match status" value="1"/>
</dbReference>
<feature type="domain" description="CtsR C-terminal dimerization" evidence="11">
    <location>
        <begin position="81"/>
        <end position="151"/>
    </location>
</feature>
<evidence type="ECO:0000256" key="8">
    <source>
        <dbReference type="ARBA" id="ARBA00023163"/>
    </source>
</evidence>
<protein>
    <recommendedName>
        <fullName evidence="3 9">Transcriptional regulator CtsR</fullName>
    </recommendedName>
</protein>
<evidence type="ECO:0000313" key="12">
    <source>
        <dbReference type="EMBL" id="BAH18596.1"/>
    </source>
</evidence>
<evidence type="ECO:0000256" key="7">
    <source>
        <dbReference type="ARBA" id="ARBA00023125"/>
    </source>
</evidence>
<dbReference type="GO" id="GO:0003677">
    <property type="term" value="F:DNA binding"/>
    <property type="evidence" value="ECO:0007669"/>
    <property type="project" value="UniProtKB-UniRule"/>
</dbReference>